<reference evidence="2 3" key="1">
    <citation type="submission" date="2018-05" db="EMBL/GenBank/DDBJ databases">
        <title>Draft genome sequence of Scytalidium lignicola DSM 105466, a ubiquitous saprotrophic fungus.</title>
        <authorList>
            <person name="Buettner E."/>
            <person name="Gebauer A.M."/>
            <person name="Hofrichter M."/>
            <person name="Liers C."/>
            <person name="Kellner H."/>
        </authorList>
    </citation>
    <scope>NUCLEOTIDE SEQUENCE [LARGE SCALE GENOMIC DNA]</scope>
    <source>
        <strain evidence="2 3">DSM 105466</strain>
    </source>
</reference>
<evidence type="ECO:0000259" key="1">
    <source>
        <dbReference type="PROSITE" id="PS51186"/>
    </source>
</evidence>
<comment type="caution">
    <text evidence="2">The sequence shown here is derived from an EMBL/GenBank/DDBJ whole genome shotgun (WGS) entry which is preliminary data.</text>
</comment>
<gene>
    <name evidence="2" type="ORF">B7463_g5813</name>
</gene>
<dbReference type="InterPro" id="IPR000182">
    <property type="entry name" value="GNAT_dom"/>
</dbReference>
<accession>A0A3E2HBJ4</accession>
<dbReference type="Pfam" id="PF00583">
    <property type="entry name" value="Acetyltransf_1"/>
    <property type="match status" value="1"/>
</dbReference>
<sequence length="165" mass="18797">MVKVTLIKKPRPDQIQQCIIDFWPDLTPWPGHNPNDDQDTVFKSAMNAPGHIIFEAQGNENEPRKGFCLVQLLNKEHVFMLYLLAKEKRKGTGRKIVNEVLEYAAEKGYKRVSVATEDIDKTAVAFYQSMISEWMELGNQADTMHGQSDVGNGPFAYSKFVFFLP</sequence>
<dbReference type="InterPro" id="IPR016181">
    <property type="entry name" value="Acyl_CoA_acyltransferase"/>
</dbReference>
<dbReference type="AlphaFoldDB" id="A0A3E2HBJ4"/>
<protein>
    <recommendedName>
        <fullName evidence="1">N-acetyltransferase domain-containing protein</fullName>
    </recommendedName>
</protein>
<evidence type="ECO:0000313" key="3">
    <source>
        <dbReference type="Proteomes" id="UP000258309"/>
    </source>
</evidence>
<keyword evidence="3" id="KW-1185">Reference proteome</keyword>
<dbReference type="PROSITE" id="PS51186">
    <property type="entry name" value="GNAT"/>
    <property type="match status" value="1"/>
</dbReference>
<dbReference type="Gene3D" id="3.40.630.30">
    <property type="match status" value="1"/>
</dbReference>
<feature type="non-terminal residue" evidence="2">
    <location>
        <position position="1"/>
    </location>
</feature>
<feature type="non-terminal residue" evidence="2">
    <location>
        <position position="165"/>
    </location>
</feature>
<dbReference type="Proteomes" id="UP000258309">
    <property type="component" value="Unassembled WGS sequence"/>
</dbReference>
<proteinExistence type="predicted"/>
<organism evidence="2 3">
    <name type="scientific">Scytalidium lignicola</name>
    <name type="common">Hyphomycete</name>
    <dbReference type="NCBI Taxonomy" id="5539"/>
    <lineage>
        <taxon>Eukaryota</taxon>
        <taxon>Fungi</taxon>
        <taxon>Dikarya</taxon>
        <taxon>Ascomycota</taxon>
        <taxon>Pezizomycotina</taxon>
        <taxon>Leotiomycetes</taxon>
        <taxon>Leotiomycetes incertae sedis</taxon>
        <taxon>Scytalidium</taxon>
    </lineage>
</organism>
<dbReference type="SUPFAM" id="SSF55729">
    <property type="entry name" value="Acyl-CoA N-acyltransferases (Nat)"/>
    <property type="match status" value="1"/>
</dbReference>
<feature type="domain" description="N-acetyltransferase" evidence="1">
    <location>
        <begin position="2"/>
        <end position="165"/>
    </location>
</feature>
<dbReference type="CDD" id="cd04301">
    <property type="entry name" value="NAT_SF"/>
    <property type="match status" value="1"/>
</dbReference>
<evidence type="ECO:0000313" key="2">
    <source>
        <dbReference type="EMBL" id="RFU30503.1"/>
    </source>
</evidence>
<dbReference type="EMBL" id="NCSJ02000098">
    <property type="protein sequence ID" value="RFU30503.1"/>
    <property type="molecule type" value="Genomic_DNA"/>
</dbReference>
<dbReference type="GO" id="GO:0016747">
    <property type="term" value="F:acyltransferase activity, transferring groups other than amino-acyl groups"/>
    <property type="evidence" value="ECO:0007669"/>
    <property type="project" value="InterPro"/>
</dbReference>
<name>A0A3E2HBJ4_SCYLI</name>